<dbReference type="GO" id="GO:0005506">
    <property type="term" value="F:iron ion binding"/>
    <property type="evidence" value="ECO:0007669"/>
    <property type="project" value="InterPro"/>
</dbReference>
<dbReference type="PANTHER" id="PTHR21624:SF1">
    <property type="entry name" value="ALKYLGLYCEROL MONOOXYGENASE"/>
    <property type="match status" value="1"/>
</dbReference>
<dbReference type="PANTHER" id="PTHR21624">
    <property type="entry name" value="STEROL DESATURASE-RELATED PROTEIN"/>
    <property type="match status" value="1"/>
</dbReference>
<keyword evidence="5" id="KW-0443">Lipid metabolism</keyword>
<evidence type="ECO:0000256" key="2">
    <source>
        <dbReference type="ARBA" id="ARBA00022692"/>
    </source>
</evidence>
<dbReference type="Pfam" id="PF04116">
    <property type="entry name" value="FA_hydroxylase"/>
    <property type="match status" value="1"/>
</dbReference>
<keyword evidence="2 7" id="KW-0812">Transmembrane</keyword>
<organism evidence="9 10">
    <name type="scientific">Fibrisoma montanum</name>
    <dbReference type="NCBI Taxonomy" id="2305895"/>
    <lineage>
        <taxon>Bacteria</taxon>
        <taxon>Pseudomonadati</taxon>
        <taxon>Bacteroidota</taxon>
        <taxon>Cytophagia</taxon>
        <taxon>Cytophagales</taxon>
        <taxon>Spirosomataceae</taxon>
        <taxon>Fibrisoma</taxon>
    </lineage>
</organism>
<dbReference type="GO" id="GO:0012505">
    <property type="term" value="C:endomembrane system"/>
    <property type="evidence" value="ECO:0007669"/>
    <property type="project" value="UniProtKB-SubCell"/>
</dbReference>
<dbReference type="InterPro" id="IPR006694">
    <property type="entry name" value="Fatty_acid_hydroxylase"/>
</dbReference>
<dbReference type="Proteomes" id="UP000283523">
    <property type="component" value="Unassembled WGS sequence"/>
</dbReference>
<gene>
    <name evidence="9" type="ORF">DYU11_13360</name>
</gene>
<evidence type="ECO:0000313" key="10">
    <source>
        <dbReference type="Proteomes" id="UP000283523"/>
    </source>
</evidence>
<evidence type="ECO:0000256" key="4">
    <source>
        <dbReference type="ARBA" id="ARBA00023002"/>
    </source>
</evidence>
<evidence type="ECO:0000256" key="6">
    <source>
        <dbReference type="ARBA" id="ARBA00023136"/>
    </source>
</evidence>
<reference evidence="9 10" key="1">
    <citation type="submission" date="2018-08" db="EMBL/GenBank/DDBJ databases">
        <title>Fibrisoma montanum sp. nov., isolated from Danxia mountain soil.</title>
        <authorList>
            <person name="Huang Y."/>
        </authorList>
    </citation>
    <scope>NUCLEOTIDE SEQUENCE [LARGE SCALE GENOMIC DNA]</scope>
    <source>
        <strain evidence="9 10">HYT19</strain>
    </source>
</reference>
<protein>
    <submittedName>
        <fullName evidence="9">Sterol desaturase family protein</fullName>
    </submittedName>
</protein>
<keyword evidence="3 7" id="KW-1133">Transmembrane helix</keyword>
<dbReference type="OrthoDB" id="9770329at2"/>
<dbReference type="GO" id="GO:0008610">
    <property type="term" value="P:lipid biosynthetic process"/>
    <property type="evidence" value="ECO:0007669"/>
    <property type="project" value="InterPro"/>
</dbReference>
<dbReference type="GO" id="GO:0006643">
    <property type="term" value="P:membrane lipid metabolic process"/>
    <property type="evidence" value="ECO:0007669"/>
    <property type="project" value="TreeGrafter"/>
</dbReference>
<evidence type="ECO:0000256" key="1">
    <source>
        <dbReference type="ARBA" id="ARBA00004127"/>
    </source>
</evidence>
<comment type="subcellular location">
    <subcellularLocation>
        <location evidence="1">Endomembrane system</location>
        <topology evidence="1">Multi-pass membrane protein</topology>
    </subcellularLocation>
</comment>
<dbReference type="GO" id="GO:0016020">
    <property type="term" value="C:membrane"/>
    <property type="evidence" value="ECO:0007669"/>
    <property type="project" value="GOC"/>
</dbReference>
<evidence type="ECO:0000256" key="5">
    <source>
        <dbReference type="ARBA" id="ARBA00023098"/>
    </source>
</evidence>
<dbReference type="InterPro" id="IPR051689">
    <property type="entry name" value="Sterol_desaturase/TMEM195"/>
</dbReference>
<feature type="transmembrane region" description="Helical" evidence="7">
    <location>
        <begin position="43"/>
        <end position="63"/>
    </location>
</feature>
<keyword evidence="10" id="KW-1185">Reference proteome</keyword>
<feature type="domain" description="Fatty acid hydroxylase" evidence="8">
    <location>
        <begin position="86"/>
        <end position="219"/>
    </location>
</feature>
<dbReference type="EMBL" id="QXED01000003">
    <property type="protein sequence ID" value="RIV23946.1"/>
    <property type="molecule type" value="Genomic_DNA"/>
</dbReference>
<dbReference type="GO" id="GO:0050479">
    <property type="term" value="F:glyceryl-ether monooxygenase activity"/>
    <property type="evidence" value="ECO:0007669"/>
    <property type="project" value="TreeGrafter"/>
</dbReference>
<evidence type="ECO:0000256" key="7">
    <source>
        <dbReference type="SAM" id="Phobius"/>
    </source>
</evidence>
<sequence>MILNEHFGSYRLIFLILFVLAVVAEMIWNWVADKKVYETRETLSNLFLLAGFQLTRKFVTLGYQLLVLDFFYGLAPVHLPENPWTWVACFLVVDFMYFWFHFASHKLTFFWAFHITHHSAERMNLTTSYRLNWLYALFNVFFFVPCVLIGFNPSMVVSCVFLNIFYQFFLHTEAIGRLGFLEGIINTPAAHRVHHGSNEQYVDKNMGGFLLIWDRMMGTYEPEGEKVRYGVNGSYNGTNPFKLLFGGIINLFRPSRN</sequence>
<feature type="transmembrane region" description="Helical" evidence="7">
    <location>
        <begin position="132"/>
        <end position="151"/>
    </location>
</feature>
<feature type="transmembrane region" description="Helical" evidence="7">
    <location>
        <begin position="83"/>
        <end position="100"/>
    </location>
</feature>
<evidence type="ECO:0000259" key="8">
    <source>
        <dbReference type="Pfam" id="PF04116"/>
    </source>
</evidence>
<dbReference type="RefSeq" id="WP_119668162.1">
    <property type="nucleotide sequence ID" value="NZ_QXED01000003.1"/>
</dbReference>
<feature type="transmembrane region" description="Helical" evidence="7">
    <location>
        <begin position="12"/>
        <end position="31"/>
    </location>
</feature>
<evidence type="ECO:0000256" key="3">
    <source>
        <dbReference type="ARBA" id="ARBA00022989"/>
    </source>
</evidence>
<name>A0A418MC99_9BACT</name>
<proteinExistence type="predicted"/>
<dbReference type="AlphaFoldDB" id="A0A418MC99"/>
<keyword evidence="6 7" id="KW-0472">Membrane</keyword>
<comment type="caution">
    <text evidence="9">The sequence shown here is derived from an EMBL/GenBank/DDBJ whole genome shotgun (WGS) entry which is preliminary data.</text>
</comment>
<accession>A0A418MC99</accession>
<keyword evidence="4" id="KW-0560">Oxidoreductase</keyword>
<evidence type="ECO:0000313" key="9">
    <source>
        <dbReference type="EMBL" id="RIV23946.1"/>
    </source>
</evidence>